<dbReference type="Proteomes" id="UP000663855">
    <property type="component" value="Unassembled WGS sequence"/>
</dbReference>
<dbReference type="EMBL" id="CAJOBJ010053351">
    <property type="protein sequence ID" value="CAF4384440.1"/>
    <property type="molecule type" value="Genomic_DNA"/>
</dbReference>
<comment type="caution">
    <text evidence="2">The sequence shown here is derived from an EMBL/GenBank/DDBJ whole genome shotgun (WGS) entry which is preliminary data.</text>
</comment>
<accession>A0A814PBB0</accession>
<evidence type="ECO:0000259" key="1">
    <source>
        <dbReference type="PROSITE" id="PS50181"/>
    </source>
</evidence>
<dbReference type="PROSITE" id="PS50181">
    <property type="entry name" value="FBOX"/>
    <property type="match status" value="1"/>
</dbReference>
<dbReference type="EMBL" id="CAJNOV010002509">
    <property type="protein sequence ID" value="CAF1105356.1"/>
    <property type="molecule type" value="Genomic_DNA"/>
</dbReference>
<evidence type="ECO:0000313" key="3">
    <source>
        <dbReference type="EMBL" id="CAF1405972.1"/>
    </source>
</evidence>
<dbReference type="Proteomes" id="UP000663834">
    <property type="component" value="Unassembled WGS sequence"/>
</dbReference>
<dbReference type="Proteomes" id="UP000681720">
    <property type="component" value="Unassembled WGS sequence"/>
</dbReference>
<dbReference type="AlphaFoldDB" id="A0A814PBB0"/>
<organism evidence="2 5">
    <name type="scientific">Rotaria magnacalcarata</name>
    <dbReference type="NCBI Taxonomy" id="392030"/>
    <lineage>
        <taxon>Eukaryota</taxon>
        <taxon>Metazoa</taxon>
        <taxon>Spiralia</taxon>
        <taxon>Gnathifera</taxon>
        <taxon>Rotifera</taxon>
        <taxon>Eurotatoria</taxon>
        <taxon>Bdelloidea</taxon>
        <taxon>Philodinida</taxon>
        <taxon>Philodinidae</taxon>
        <taxon>Rotaria</taxon>
    </lineage>
</organism>
<dbReference type="OrthoDB" id="10012551at2759"/>
<evidence type="ECO:0000313" key="4">
    <source>
        <dbReference type="EMBL" id="CAF4384440.1"/>
    </source>
</evidence>
<evidence type="ECO:0000313" key="2">
    <source>
        <dbReference type="EMBL" id="CAF1105356.1"/>
    </source>
</evidence>
<dbReference type="InterPro" id="IPR001810">
    <property type="entry name" value="F-box_dom"/>
</dbReference>
<feature type="domain" description="F-box" evidence="1">
    <location>
        <begin position="1"/>
        <end position="47"/>
    </location>
</feature>
<proteinExistence type="predicted"/>
<name>A0A814PBB0_9BILA</name>
<protein>
    <recommendedName>
        <fullName evidence="1">F-box domain-containing protein</fullName>
    </recommendedName>
</protein>
<reference evidence="2" key="1">
    <citation type="submission" date="2021-02" db="EMBL/GenBank/DDBJ databases">
        <authorList>
            <person name="Nowell W R."/>
        </authorList>
    </citation>
    <scope>NUCLEOTIDE SEQUENCE</scope>
</reference>
<gene>
    <name evidence="2" type="ORF">CJN711_LOCUS7357</name>
    <name evidence="4" type="ORF">GIL414_LOCUS29445</name>
    <name evidence="3" type="ORF">KQP761_LOCUS9930</name>
</gene>
<sequence length="511" mass="59703">MSILDLPDEILLCILNKLNNINVLYSLVDVNERFDRLALDSIYIRDLDFTANDASQEFLDRLCTSILPRIHHQINKLTLGQLSIERLLHIVDYPQLYSLSLVFCQPEIILNYLIGDTILVRLVNKQITHFNLKTEFRTTELFDRYEPTLFALILSLAKCLTDFTFVQCLRDASTNSLFTLFSTNCVSSTLTKLKIDVNTFDDCLYILDGRFDCLSTLIIDIEKIRPLLSIIDTTKKISKLKYLSLTSISATSYYHEFVPLFRRMSNLEELTLFLFVKRINSTYIDGIHLNDEILVRMPRLNKFTFSITTLVCNRRSHIILPSNDDIQRSFIERRYQQIGSYADDNTMKIRARCHIYSLPYQFHMFHNVTNSFNGGIFNKVRSVIVTDDICPFEHEFFQIISQSFPFLQTLSIQNDEPQKSKKNSITFITFSHLAVLNLELAHIDYVEQFLFERKARLPCLSHLTIQYESLVTITNNFTNDATRYNFTQLKTLVTEKSFVRPENFHSYFPQL</sequence>
<dbReference type="EMBL" id="CAJNOW010004130">
    <property type="protein sequence ID" value="CAF1405972.1"/>
    <property type="molecule type" value="Genomic_DNA"/>
</dbReference>
<evidence type="ECO:0000313" key="5">
    <source>
        <dbReference type="Proteomes" id="UP000663855"/>
    </source>
</evidence>